<evidence type="ECO:0000256" key="1">
    <source>
        <dbReference type="SAM" id="Coils"/>
    </source>
</evidence>
<keyword evidence="2" id="KW-0812">Transmembrane</keyword>
<keyword evidence="2" id="KW-0472">Membrane</keyword>
<proteinExistence type="predicted"/>
<evidence type="ECO:0000256" key="2">
    <source>
        <dbReference type="SAM" id="Phobius"/>
    </source>
</evidence>
<evidence type="ECO:0008006" key="5">
    <source>
        <dbReference type="Google" id="ProtNLM"/>
    </source>
</evidence>
<keyword evidence="1" id="KW-0175">Coiled coil</keyword>
<evidence type="ECO:0000313" key="3">
    <source>
        <dbReference type="EMBL" id="QTN00314.1"/>
    </source>
</evidence>
<keyword evidence="4" id="KW-1185">Reference proteome</keyword>
<sequence length="306" mass="35749">MKEKELRSAKTYFEHQVDIEEFKKNTFEKLEKNSYIQQTNIVNRRRKSYPKWILAAAASVMIIGSAFTFGGTHITNAAETLINQLFGSKENLMQAYPEESQGELDFFDRHLEIAKENLTEKEFNDYTQLYKEQTEILNRIQKENRENPNAEEELKLDQIQESMETYENKFQTTEAKQMASFPFTKPKYLPEGYTKNGESYPMQNSNSEPAVSLDFSNGEFVFWTKQVNINQKDFLADMQETGLFKKDTTYRLNGFQFDYISTKDKSVGMKYGMRVTVPEKGYKIVLFAESLSKEEMEKVLLSMVED</sequence>
<dbReference type="InterPro" id="IPR038267">
    <property type="entry name" value="ECF_sigma_eff"/>
</dbReference>
<accession>A0ABX7VUV3</accession>
<protein>
    <recommendedName>
        <fullName evidence="5">DUF4367 domain-containing protein</fullName>
    </recommendedName>
</protein>
<dbReference type="Gene3D" id="1.10.3950.10">
    <property type="entry name" value="putative ecf-type sigma factor negative effector from bacillus cereus"/>
    <property type="match status" value="1"/>
</dbReference>
<evidence type="ECO:0000313" key="4">
    <source>
        <dbReference type="Proteomes" id="UP000665043"/>
    </source>
</evidence>
<feature type="coiled-coil region" evidence="1">
    <location>
        <begin position="133"/>
        <end position="176"/>
    </location>
</feature>
<dbReference type="EMBL" id="CP046956">
    <property type="protein sequence ID" value="QTN00314.1"/>
    <property type="molecule type" value="Genomic_DNA"/>
</dbReference>
<dbReference type="RefSeq" id="WP_209365454.1">
    <property type="nucleotide sequence ID" value="NZ_CP046956.1"/>
</dbReference>
<dbReference type="Proteomes" id="UP000665043">
    <property type="component" value="Chromosome"/>
</dbReference>
<name>A0ABX7VUV3_9BACI</name>
<keyword evidence="2" id="KW-1133">Transmembrane helix</keyword>
<reference evidence="3 4" key="1">
    <citation type="submission" date="2019-12" db="EMBL/GenBank/DDBJ databases">
        <title>The whole genome sequencing of a strain isolated from a Mars analog, Dalangtan Playa.</title>
        <authorList>
            <person name="Huang T."/>
        </authorList>
    </citation>
    <scope>NUCLEOTIDE SEQUENCE [LARGE SCALE GENOMIC DNA]</scope>
    <source>
        <strain evidence="3 4">DP4-553-S</strain>
    </source>
</reference>
<gene>
    <name evidence="3" type="ORF">ERJ70_14000</name>
</gene>
<organism evidence="3 4">
    <name type="scientific">Sediminibacillus dalangtanensis</name>
    <dbReference type="NCBI Taxonomy" id="2729421"/>
    <lineage>
        <taxon>Bacteria</taxon>
        <taxon>Bacillati</taxon>
        <taxon>Bacillota</taxon>
        <taxon>Bacilli</taxon>
        <taxon>Bacillales</taxon>
        <taxon>Bacillaceae</taxon>
        <taxon>Sediminibacillus</taxon>
    </lineage>
</organism>
<feature type="transmembrane region" description="Helical" evidence="2">
    <location>
        <begin position="52"/>
        <end position="74"/>
    </location>
</feature>